<comment type="caution">
    <text evidence="2">The sequence shown here is derived from an EMBL/GenBank/DDBJ whole genome shotgun (WGS) entry which is preliminary data.</text>
</comment>
<dbReference type="Proteomes" id="UP001454036">
    <property type="component" value="Unassembled WGS sequence"/>
</dbReference>
<dbReference type="EMBL" id="BAABME010000491">
    <property type="protein sequence ID" value="GAA0143220.1"/>
    <property type="molecule type" value="Genomic_DNA"/>
</dbReference>
<name>A0AAV3NV65_LITER</name>
<feature type="compositionally biased region" description="Acidic residues" evidence="1">
    <location>
        <begin position="54"/>
        <end position="72"/>
    </location>
</feature>
<keyword evidence="3" id="KW-1185">Reference proteome</keyword>
<evidence type="ECO:0000313" key="2">
    <source>
        <dbReference type="EMBL" id="GAA0143220.1"/>
    </source>
</evidence>
<feature type="region of interest" description="Disordered" evidence="1">
    <location>
        <begin position="20"/>
        <end position="73"/>
    </location>
</feature>
<reference evidence="2 3" key="1">
    <citation type="submission" date="2024-01" db="EMBL/GenBank/DDBJ databases">
        <title>The complete chloroplast genome sequence of Lithospermum erythrorhizon: insights into the phylogenetic relationship among Boraginaceae species and the maternal lineages of purple gromwells.</title>
        <authorList>
            <person name="Okada T."/>
            <person name="Watanabe K."/>
        </authorList>
    </citation>
    <scope>NUCLEOTIDE SEQUENCE [LARGE SCALE GENOMIC DNA]</scope>
</reference>
<sequence>MYGNNPRIVVLRHLVESGERACNGHEEGEEGEGEVVNGGDEAEDGGVEGGGGGGEEEGEGEVGEDCESEEEGGGAYSVALAPLVVADERVVNEIVVEDFHCLTSRAAVEGGGWWWFWREGGGFGG</sequence>
<gene>
    <name evidence="2" type="ORF">LIER_03957</name>
</gene>
<protein>
    <submittedName>
        <fullName evidence="2">Uncharacterized protein</fullName>
    </submittedName>
</protein>
<organism evidence="2 3">
    <name type="scientific">Lithospermum erythrorhizon</name>
    <name type="common">Purple gromwell</name>
    <name type="synonym">Lithospermum officinale var. erythrorhizon</name>
    <dbReference type="NCBI Taxonomy" id="34254"/>
    <lineage>
        <taxon>Eukaryota</taxon>
        <taxon>Viridiplantae</taxon>
        <taxon>Streptophyta</taxon>
        <taxon>Embryophyta</taxon>
        <taxon>Tracheophyta</taxon>
        <taxon>Spermatophyta</taxon>
        <taxon>Magnoliopsida</taxon>
        <taxon>eudicotyledons</taxon>
        <taxon>Gunneridae</taxon>
        <taxon>Pentapetalae</taxon>
        <taxon>asterids</taxon>
        <taxon>lamiids</taxon>
        <taxon>Boraginales</taxon>
        <taxon>Boraginaceae</taxon>
        <taxon>Boraginoideae</taxon>
        <taxon>Lithospermeae</taxon>
        <taxon>Lithospermum</taxon>
    </lineage>
</organism>
<evidence type="ECO:0000256" key="1">
    <source>
        <dbReference type="SAM" id="MobiDB-lite"/>
    </source>
</evidence>
<dbReference type="AlphaFoldDB" id="A0AAV3NV65"/>
<evidence type="ECO:0000313" key="3">
    <source>
        <dbReference type="Proteomes" id="UP001454036"/>
    </source>
</evidence>
<proteinExistence type="predicted"/>
<accession>A0AAV3NV65</accession>